<comment type="cofactor">
    <cofactor evidence="13">
        <name>[4Fe-4S] cluster</name>
        <dbReference type="ChEBI" id="CHEBI:49883"/>
    </cofactor>
    <text evidence="13">Binds 1 [4Fe-4S] cluster.</text>
</comment>
<name>A0A086STR6_HAPC1</name>
<dbReference type="Gene3D" id="1.10.340.30">
    <property type="entry name" value="Hypothetical protein, domain 2"/>
    <property type="match status" value="1"/>
</dbReference>
<dbReference type="OrthoDB" id="10248838at2759"/>
<comment type="function">
    <text evidence="13">Adenine glycosylase active on G-A mispairs.</text>
</comment>
<evidence type="ECO:0000259" key="15">
    <source>
        <dbReference type="SMART" id="SM00478"/>
    </source>
</evidence>
<keyword evidence="17" id="KW-1185">Reference proteome</keyword>
<keyword evidence="5" id="KW-0004">4Fe-4S</keyword>
<evidence type="ECO:0000256" key="3">
    <source>
        <dbReference type="ARBA" id="ARBA00012045"/>
    </source>
</evidence>
<keyword evidence="11" id="KW-0234">DNA repair</keyword>
<keyword evidence="10" id="KW-0411">Iron-sulfur</keyword>
<dbReference type="GO" id="GO:0035485">
    <property type="term" value="F:adenine/guanine mispair binding"/>
    <property type="evidence" value="ECO:0007669"/>
    <property type="project" value="TreeGrafter"/>
</dbReference>
<sequence length="626" mass="68405">MPAKRSAPGAAASRIIPKVNTASRTSLRRSSRKGPASPETRCATPNVHVDAAESSDSDASRQHQPAKRRKTGTAAARERASRLHERLFSQAVAHVAPLESICPLPTRQHPVTYHRPLLLDPSAGPEGQGSLLDWFDGVSSARAMPWRKPWIKPDDVSDPDVLRAKLERRAYEVWISEIMLQQTRVATVIDYWNRWMARWPTIHDLAAADPDDVLAAWRGLGYYSRATRIHEAAKHVVKHPRMGGLLPQDAKTLEAEVPGVGRYTAGAISSIVFGRPEPMVDGNVLRVLSRQLGLLGNVKADKSIIDVLWAAADALVKDVARGTGHQGTTADDIPKSDKPGRWGQALMELGSTICTPRPDCGACPITSTCRAYQEGQRLASSNSKSHTAAQSPTGGAEMDIEDACGLCEPFGNVLDRDDKSKNQERATKLVKPATGPQQATLASFAFTRQANPKAAPKSEDAERPSQSQLEIVADHAKRFPLKVIKKAVREEETLVCAIRRGDGTYLVHRRPEKGLLAGLWEFPSRILDATEFSDAKRRSKVAKSHVSGLLGGEARYLGELGSVPWLFSHLKLTMHVHMFELEEGTYVGAGAGKDAAQPSRWSENVDGESMGTGMRKCWSLVKNWEG</sequence>
<dbReference type="Pfam" id="PF00730">
    <property type="entry name" value="HhH-GPD"/>
    <property type="match status" value="1"/>
</dbReference>
<keyword evidence="12 13" id="KW-0326">Glycosidase</keyword>
<organism evidence="16 17">
    <name type="scientific">Hapsidospora chrysogenum (strain ATCC 11550 / CBS 779.69 / DSM 880 / IAM 14645 / JCM 23072 / IMI 49137)</name>
    <name type="common">Acremonium chrysogenum</name>
    <dbReference type="NCBI Taxonomy" id="857340"/>
    <lineage>
        <taxon>Eukaryota</taxon>
        <taxon>Fungi</taxon>
        <taxon>Dikarya</taxon>
        <taxon>Ascomycota</taxon>
        <taxon>Pezizomycotina</taxon>
        <taxon>Sordariomycetes</taxon>
        <taxon>Hypocreomycetidae</taxon>
        <taxon>Hypocreales</taxon>
        <taxon>Bionectriaceae</taxon>
        <taxon>Hapsidospora</taxon>
    </lineage>
</organism>
<proteinExistence type="inferred from homology"/>
<evidence type="ECO:0000256" key="8">
    <source>
        <dbReference type="ARBA" id="ARBA00022801"/>
    </source>
</evidence>
<dbReference type="GO" id="GO:0005634">
    <property type="term" value="C:nucleus"/>
    <property type="evidence" value="ECO:0007669"/>
    <property type="project" value="TreeGrafter"/>
</dbReference>
<dbReference type="GO" id="GO:0051539">
    <property type="term" value="F:4 iron, 4 sulfur cluster binding"/>
    <property type="evidence" value="ECO:0007669"/>
    <property type="project" value="UniProtKB-UniRule"/>
</dbReference>
<dbReference type="GO" id="GO:0032357">
    <property type="term" value="F:oxidized purine DNA binding"/>
    <property type="evidence" value="ECO:0007669"/>
    <property type="project" value="TreeGrafter"/>
</dbReference>
<dbReference type="EMBL" id="JPKY01000196">
    <property type="protein sequence ID" value="KFH40498.1"/>
    <property type="molecule type" value="Genomic_DNA"/>
</dbReference>
<evidence type="ECO:0000256" key="6">
    <source>
        <dbReference type="ARBA" id="ARBA00022723"/>
    </source>
</evidence>
<dbReference type="HOGENOM" id="CLU_012862_0_0_1"/>
<evidence type="ECO:0000313" key="17">
    <source>
        <dbReference type="Proteomes" id="UP000029964"/>
    </source>
</evidence>
<dbReference type="Pfam" id="PF14815">
    <property type="entry name" value="NUDIX_4"/>
    <property type="match status" value="1"/>
</dbReference>
<dbReference type="CDD" id="cd00056">
    <property type="entry name" value="ENDO3c"/>
    <property type="match status" value="1"/>
</dbReference>
<evidence type="ECO:0000256" key="12">
    <source>
        <dbReference type="ARBA" id="ARBA00023295"/>
    </source>
</evidence>
<keyword evidence="8" id="KW-0378">Hydrolase</keyword>
<evidence type="ECO:0000256" key="5">
    <source>
        <dbReference type="ARBA" id="ARBA00022485"/>
    </source>
</evidence>
<dbReference type="SUPFAM" id="SSF55811">
    <property type="entry name" value="Nudix"/>
    <property type="match status" value="1"/>
</dbReference>
<keyword evidence="9 13" id="KW-0408">Iron</keyword>
<keyword evidence="7 13" id="KW-0227">DNA damage</keyword>
<comment type="caution">
    <text evidence="16">The sequence shown here is derived from an EMBL/GenBank/DDBJ whole genome shotgun (WGS) entry which is preliminary data.</text>
</comment>
<dbReference type="InterPro" id="IPR011257">
    <property type="entry name" value="DNA_glycosylase"/>
</dbReference>
<evidence type="ECO:0000256" key="11">
    <source>
        <dbReference type="ARBA" id="ARBA00023204"/>
    </source>
</evidence>
<dbReference type="STRING" id="857340.A0A086STR6"/>
<dbReference type="GO" id="GO:0034039">
    <property type="term" value="F:8-oxo-7,8-dihydroguanine DNA N-glycosylase activity"/>
    <property type="evidence" value="ECO:0007669"/>
    <property type="project" value="TreeGrafter"/>
</dbReference>
<dbReference type="Gene3D" id="3.90.79.10">
    <property type="entry name" value="Nucleoside Triphosphate Pyrophosphohydrolase"/>
    <property type="match status" value="1"/>
</dbReference>
<dbReference type="CDD" id="cd03431">
    <property type="entry name" value="NUDIX_DNA_Glycosylase_C-MutY"/>
    <property type="match status" value="1"/>
</dbReference>
<feature type="region of interest" description="Disordered" evidence="14">
    <location>
        <begin position="1"/>
        <end position="80"/>
    </location>
</feature>
<comment type="catalytic activity">
    <reaction evidence="1 13">
        <text>Hydrolyzes free adenine bases from 7,8-dihydro-8-oxoguanine:adenine mismatched double-stranded DNA, leaving an apurinic site.</text>
        <dbReference type="EC" id="3.2.2.31"/>
    </reaction>
</comment>
<dbReference type="AlphaFoldDB" id="A0A086STR6"/>
<evidence type="ECO:0000313" key="16">
    <source>
        <dbReference type="EMBL" id="KFH40498.1"/>
    </source>
</evidence>
<dbReference type="PANTHER" id="PTHR42944">
    <property type="entry name" value="ADENINE DNA GLYCOSYLASE"/>
    <property type="match status" value="1"/>
</dbReference>
<dbReference type="GO" id="GO:0006285">
    <property type="term" value="P:base-excision repair, AP site formation"/>
    <property type="evidence" value="ECO:0007669"/>
    <property type="project" value="UniProtKB-ARBA"/>
</dbReference>
<dbReference type="GO" id="GO:0006298">
    <property type="term" value="P:mismatch repair"/>
    <property type="evidence" value="ECO:0007669"/>
    <property type="project" value="TreeGrafter"/>
</dbReference>
<dbReference type="SMART" id="SM00478">
    <property type="entry name" value="ENDO3c"/>
    <property type="match status" value="1"/>
</dbReference>
<dbReference type="InterPro" id="IPR003265">
    <property type="entry name" value="HhH-GPD_domain"/>
</dbReference>
<evidence type="ECO:0000256" key="9">
    <source>
        <dbReference type="ARBA" id="ARBA00023004"/>
    </source>
</evidence>
<dbReference type="InterPro" id="IPR023170">
    <property type="entry name" value="HhH_base_excis_C"/>
</dbReference>
<keyword evidence="6" id="KW-0479">Metal-binding</keyword>
<dbReference type="SUPFAM" id="SSF48150">
    <property type="entry name" value="DNA-glycosylase"/>
    <property type="match status" value="1"/>
</dbReference>
<protein>
    <recommendedName>
        <fullName evidence="4 13">Adenine DNA glycosylase</fullName>
        <ecNumber evidence="3 13">3.2.2.31</ecNumber>
    </recommendedName>
</protein>
<dbReference type="GO" id="GO:0046872">
    <property type="term" value="F:metal ion binding"/>
    <property type="evidence" value="ECO:0007669"/>
    <property type="project" value="UniProtKB-UniRule"/>
</dbReference>
<evidence type="ECO:0000256" key="14">
    <source>
        <dbReference type="SAM" id="MobiDB-lite"/>
    </source>
</evidence>
<dbReference type="FunFam" id="1.10.340.30:FF:000002">
    <property type="entry name" value="Adenine DNA glycosylase"/>
    <property type="match status" value="1"/>
</dbReference>
<dbReference type="PANTHER" id="PTHR42944:SF1">
    <property type="entry name" value="ADENINE DNA GLYCOSYLASE"/>
    <property type="match status" value="1"/>
</dbReference>
<evidence type="ECO:0000256" key="2">
    <source>
        <dbReference type="ARBA" id="ARBA00008343"/>
    </source>
</evidence>
<dbReference type="Gene3D" id="1.10.1670.10">
    <property type="entry name" value="Helix-hairpin-Helix base-excision DNA repair enzymes (C-terminal)"/>
    <property type="match status" value="1"/>
</dbReference>
<gene>
    <name evidence="16" type="ORF">ACRE_088140</name>
</gene>
<evidence type="ECO:0000256" key="4">
    <source>
        <dbReference type="ARBA" id="ARBA00022023"/>
    </source>
</evidence>
<evidence type="ECO:0000256" key="7">
    <source>
        <dbReference type="ARBA" id="ARBA00022763"/>
    </source>
</evidence>
<reference evidence="17" key="1">
    <citation type="journal article" date="2014" name="Genome Announc.">
        <title>Genome sequence and annotation of Acremonium chrysogenum, producer of the beta-lactam antibiotic cephalosporin C.</title>
        <authorList>
            <person name="Terfehr D."/>
            <person name="Dahlmann T.A."/>
            <person name="Specht T."/>
            <person name="Zadra I."/>
            <person name="Kuernsteiner H."/>
            <person name="Kueck U."/>
        </authorList>
    </citation>
    <scope>NUCLEOTIDE SEQUENCE [LARGE SCALE GENOMIC DNA]</scope>
    <source>
        <strain evidence="17">ATCC 11550 / CBS 779.69 / DSM 880 / IAM 14645 / JCM 23072 / IMI 49137</strain>
    </source>
</reference>
<feature type="domain" description="HhH-GPD" evidence="15">
    <location>
        <begin position="179"/>
        <end position="352"/>
    </location>
</feature>
<dbReference type="SMART" id="SM00525">
    <property type="entry name" value="FES"/>
    <property type="match status" value="1"/>
</dbReference>
<evidence type="ECO:0000256" key="1">
    <source>
        <dbReference type="ARBA" id="ARBA00000843"/>
    </source>
</evidence>
<dbReference type="InterPro" id="IPR015797">
    <property type="entry name" value="NUDIX_hydrolase-like_dom_sf"/>
</dbReference>
<dbReference type="EC" id="3.2.2.31" evidence="3 13"/>
<dbReference type="GO" id="GO:0000701">
    <property type="term" value="F:purine-specific mismatch base pair DNA N-glycosylase activity"/>
    <property type="evidence" value="ECO:0007669"/>
    <property type="project" value="UniProtKB-EC"/>
</dbReference>
<evidence type="ECO:0000256" key="10">
    <source>
        <dbReference type="ARBA" id="ARBA00023014"/>
    </source>
</evidence>
<accession>A0A086STR6</accession>
<comment type="similarity">
    <text evidence="2 13">Belongs to the Nth/MutY family.</text>
</comment>
<dbReference type="InterPro" id="IPR003651">
    <property type="entry name" value="Endonuclease3_FeS-loop_motif"/>
</dbReference>
<dbReference type="InterPro" id="IPR044298">
    <property type="entry name" value="MIG/MutY"/>
</dbReference>
<evidence type="ECO:0000256" key="13">
    <source>
        <dbReference type="RuleBase" id="RU365096"/>
    </source>
</evidence>
<dbReference type="Proteomes" id="UP000029964">
    <property type="component" value="Unassembled WGS sequence"/>
</dbReference>
<dbReference type="InterPro" id="IPR029119">
    <property type="entry name" value="MutY_C"/>
</dbReference>